<feature type="transmembrane region" description="Helical" evidence="6">
    <location>
        <begin position="315"/>
        <end position="332"/>
    </location>
</feature>
<dbReference type="PROSITE" id="PS50850">
    <property type="entry name" value="MFS"/>
    <property type="match status" value="1"/>
</dbReference>
<dbReference type="Pfam" id="PF00083">
    <property type="entry name" value="Sugar_tr"/>
    <property type="match status" value="1"/>
</dbReference>
<comment type="similarity">
    <text evidence="2">Belongs to the major facilitator superfamily. Sugar transporter (TC 2.A.1.1) family.</text>
</comment>
<gene>
    <name evidence="8" type="ORF">P280DRAFT_485134</name>
</gene>
<keyword evidence="9" id="KW-1185">Reference proteome</keyword>
<comment type="subcellular location">
    <subcellularLocation>
        <location evidence="1">Membrane</location>
        <topology evidence="1">Multi-pass membrane protein</topology>
    </subcellularLocation>
</comment>
<feature type="transmembrane region" description="Helical" evidence="6">
    <location>
        <begin position="109"/>
        <end position="135"/>
    </location>
</feature>
<dbReference type="PROSITE" id="PS00216">
    <property type="entry name" value="SUGAR_TRANSPORT_1"/>
    <property type="match status" value="1"/>
</dbReference>
<dbReference type="OrthoDB" id="6133115at2759"/>
<proteinExistence type="inferred from homology"/>
<feature type="transmembrane region" description="Helical" evidence="6">
    <location>
        <begin position="480"/>
        <end position="499"/>
    </location>
</feature>
<dbReference type="FunFam" id="1.20.1250.20:FF:000117">
    <property type="entry name" value="MFS hexose transporter"/>
    <property type="match status" value="1"/>
</dbReference>
<dbReference type="PANTHER" id="PTHR48022:SF29">
    <property type="entry name" value="SUGAR TRANSPORTER, PUTATIVE (AFU_ORTHOLOGUE AFUA_6G14500)-RELATED"/>
    <property type="match status" value="1"/>
</dbReference>
<feature type="transmembrane region" description="Helical" evidence="6">
    <location>
        <begin position="600"/>
        <end position="619"/>
    </location>
</feature>
<dbReference type="EMBL" id="MU006813">
    <property type="protein sequence ID" value="KAF2634881.1"/>
    <property type="molecule type" value="Genomic_DNA"/>
</dbReference>
<feature type="transmembrane region" description="Helical" evidence="6">
    <location>
        <begin position="756"/>
        <end position="775"/>
    </location>
</feature>
<feature type="transmembrane region" description="Helical" evidence="6">
    <location>
        <begin position="453"/>
        <end position="473"/>
    </location>
</feature>
<name>A0A6A6RKA5_9PLEO</name>
<dbReference type="Gene3D" id="1.20.1250.20">
    <property type="entry name" value="MFS general substrate transporter like domains"/>
    <property type="match status" value="1"/>
</dbReference>
<evidence type="ECO:0000256" key="6">
    <source>
        <dbReference type="SAM" id="Phobius"/>
    </source>
</evidence>
<protein>
    <recommendedName>
        <fullName evidence="7">Major facilitator superfamily (MFS) profile domain-containing protein</fullName>
    </recommendedName>
</protein>
<evidence type="ECO:0000256" key="2">
    <source>
        <dbReference type="ARBA" id="ARBA00010992"/>
    </source>
</evidence>
<feature type="transmembrane region" description="Helical" evidence="6">
    <location>
        <begin position="381"/>
        <end position="399"/>
    </location>
</feature>
<dbReference type="InterPro" id="IPR005828">
    <property type="entry name" value="MFS_sugar_transport-like"/>
</dbReference>
<organism evidence="8 9">
    <name type="scientific">Massarina eburnea CBS 473.64</name>
    <dbReference type="NCBI Taxonomy" id="1395130"/>
    <lineage>
        <taxon>Eukaryota</taxon>
        <taxon>Fungi</taxon>
        <taxon>Dikarya</taxon>
        <taxon>Ascomycota</taxon>
        <taxon>Pezizomycotina</taxon>
        <taxon>Dothideomycetes</taxon>
        <taxon>Pleosporomycetidae</taxon>
        <taxon>Pleosporales</taxon>
        <taxon>Massarineae</taxon>
        <taxon>Massarinaceae</taxon>
        <taxon>Massarina</taxon>
    </lineage>
</organism>
<keyword evidence="5 6" id="KW-0472">Membrane</keyword>
<dbReference type="InterPro" id="IPR036259">
    <property type="entry name" value="MFS_trans_sf"/>
</dbReference>
<evidence type="ECO:0000256" key="5">
    <source>
        <dbReference type="ARBA" id="ARBA00023136"/>
    </source>
</evidence>
<evidence type="ECO:0000313" key="8">
    <source>
        <dbReference type="EMBL" id="KAF2634881.1"/>
    </source>
</evidence>
<dbReference type="GO" id="GO:0016020">
    <property type="term" value="C:membrane"/>
    <property type="evidence" value="ECO:0007669"/>
    <property type="project" value="UniProtKB-SubCell"/>
</dbReference>
<feature type="transmembrane region" description="Helical" evidence="6">
    <location>
        <begin position="155"/>
        <end position="181"/>
    </location>
</feature>
<evidence type="ECO:0000256" key="4">
    <source>
        <dbReference type="ARBA" id="ARBA00022989"/>
    </source>
</evidence>
<evidence type="ECO:0000256" key="1">
    <source>
        <dbReference type="ARBA" id="ARBA00004141"/>
    </source>
</evidence>
<dbReference type="InterPro" id="IPR005829">
    <property type="entry name" value="Sugar_transporter_CS"/>
</dbReference>
<dbReference type="GO" id="GO:0005351">
    <property type="term" value="F:carbohydrate:proton symporter activity"/>
    <property type="evidence" value="ECO:0007669"/>
    <property type="project" value="TreeGrafter"/>
</dbReference>
<dbReference type="SUPFAM" id="SSF103473">
    <property type="entry name" value="MFS general substrate transporter"/>
    <property type="match status" value="1"/>
</dbReference>
<accession>A0A6A6RKA5</accession>
<keyword evidence="3 6" id="KW-0812">Transmembrane</keyword>
<keyword evidence="4 6" id="KW-1133">Transmembrane helix</keyword>
<feature type="domain" description="Major facilitator superfamily (MFS) profile" evidence="7">
    <location>
        <begin position="39"/>
        <end position="503"/>
    </location>
</feature>
<sequence>MAPAATVDEEVQGIIQKIIARDNVRWWNKPNLRTLYMCLVPFCLFIESTSGFDSSMMNGMQALSYWKKYFNNPKGGNLGLLVACYNLGALTSIPFVSVVSDHVGRRWSIIFGSTIMIIGSIMQGLSVNCECLIMLGGDDDDDDDDDDGYSTDESIVAMFIFSRIFLGHGIVYAIIAGAALLGELGHPKERAFLGSMFNAFFGVGAVLGAGIVVRTLTIPNDWSWRLPSLMQALPSVLQVAFAFTVPESPRWLVSKDRSEEALAILIKYHAEGDASNELPHVELAEIKKALEIENESRKRGWAELFQNRGMRHRSLIAAALGLFVQFSGNNLISQYLVPILTKIGIGDSRVQVRYNVGKEAWGFLISVIMASITPRFPRRRMYLLGAFCLLGVYTAWTIAQARNRITGSKESGYAVLVFIFLYSPAYCLGYNALTYVYMVEIFPYYVRTKGLSWFQLWARAAVMFGSFVNPIGLENADWKYLLVYVCWLCFEVVFIYFVFPETYGKTLEELTFLFDHEKDAQAALVASAQKVLDDPGVTEVHETVEKSTPSSPDYDSSPLPNAVSLGKRAVSSSVAQANSSIARATTSRAGWSHTASNVTLLWIAISLPLVIWDSLYILLRPHTMAGGKLQWPIWTPYEIYASIDHVYGQPGWDNKDGFGGGQGFINVIEAVLYGLYGMIVYSHGVFAEGGSGIQVGQGVKGWLSGGVKVRGRRGNQALLIGFAAAVMTFSKTVLYYAVEYYSEFANVKHNDWPTLIVFYGILNGLWVIFPAYMTVTFGSDILAGLDAGSESPSKKRN</sequence>
<evidence type="ECO:0000259" key="7">
    <source>
        <dbReference type="PROSITE" id="PS50850"/>
    </source>
</evidence>
<evidence type="ECO:0000313" key="9">
    <source>
        <dbReference type="Proteomes" id="UP000799753"/>
    </source>
</evidence>
<feature type="transmembrane region" description="Helical" evidence="6">
    <location>
        <begin position="411"/>
        <end position="433"/>
    </location>
</feature>
<dbReference type="AlphaFoldDB" id="A0A6A6RKA5"/>
<reference evidence="8" key="1">
    <citation type="journal article" date="2020" name="Stud. Mycol.">
        <title>101 Dothideomycetes genomes: a test case for predicting lifestyles and emergence of pathogens.</title>
        <authorList>
            <person name="Haridas S."/>
            <person name="Albert R."/>
            <person name="Binder M."/>
            <person name="Bloem J."/>
            <person name="Labutti K."/>
            <person name="Salamov A."/>
            <person name="Andreopoulos B."/>
            <person name="Baker S."/>
            <person name="Barry K."/>
            <person name="Bills G."/>
            <person name="Bluhm B."/>
            <person name="Cannon C."/>
            <person name="Castanera R."/>
            <person name="Culley D."/>
            <person name="Daum C."/>
            <person name="Ezra D."/>
            <person name="Gonzalez J."/>
            <person name="Henrissat B."/>
            <person name="Kuo A."/>
            <person name="Liang C."/>
            <person name="Lipzen A."/>
            <person name="Lutzoni F."/>
            <person name="Magnuson J."/>
            <person name="Mondo S."/>
            <person name="Nolan M."/>
            <person name="Ohm R."/>
            <person name="Pangilinan J."/>
            <person name="Park H.-J."/>
            <person name="Ramirez L."/>
            <person name="Alfaro M."/>
            <person name="Sun H."/>
            <person name="Tritt A."/>
            <person name="Yoshinaga Y."/>
            <person name="Zwiers L.-H."/>
            <person name="Turgeon B."/>
            <person name="Goodwin S."/>
            <person name="Spatafora J."/>
            <person name="Crous P."/>
            <person name="Grigoriev I."/>
        </authorList>
    </citation>
    <scope>NUCLEOTIDE SEQUENCE</scope>
    <source>
        <strain evidence="8">CBS 473.64</strain>
    </source>
</reference>
<feature type="transmembrane region" description="Helical" evidence="6">
    <location>
        <begin position="717"/>
        <end position="736"/>
    </location>
</feature>
<feature type="transmembrane region" description="Helical" evidence="6">
    <location>
        <begin position="193"/>
        <end position="216"/>
    </location>
</feature>
<evidence type="ECO:0000256" key="3">
    <source>
        <dbReference type="ARBA" id="ARBA00022692"/>
    </source>
</evidence>
<feature type="transmembrane region" description="Helical" evidence="6">
    <location>
        <begin position="77"/>
        <end position="97"/>
    </location>
</feature>
<dbReference type="InterPro" id="IPR020846">
    <property type="entry name" value="MFS_dom"/>
</dbReference>
<dbReference type="InterPro" id="IPR050360">
    <property type="entry name" value="MFS_Sugar_Transporters"/>
</dbReference>
<dbReference type="PANTHER" id="PTHR48022">
    <property type="entry name" value="PLASTIDIC GLUCOSE TRANSPORTER 4"/>
    <property type="match status" value="1"/>
</dbReference>
<dbReference type="Proteomes" id="UP000799753">
    <property type="component" value="Unassembled WGS sequence"/>
</dbReference>